<feature type="transmembrane region" description="Helical" evidence="8">
    <location>
        <begin position="224"/>
        <end position="245"/>
    </location>
</feature>
<dbReference type="SUPFAM" id="SSF47384">
    <property type="entry name" value="Homodimeric domain of signal transducing histidine kinase"/>
    <property type="match status" value="1"/>
</dbReference>
<keyword evidence="6" id="KW-0902">Two-component regulatory system</keyword>
<feature type="transmembrane region" description="Helical" evidence="8">
    <location>
        <begin position="187"/>
        <end position="204"/>
    </location>
</feature>
<evidence type="ECO:0000256" key="2">
    <source>
        <dbReference type="ARBA" id="ARBA00012438"/>
    </source>
</evidence>
<evidence type="ECO:0000313" key="10">
    <source>
        <dbReference type="EMBL" id="KPJ69300.1"/>
    </source>
</evidence>
<evidence type="ECO:0000256" key="1">
    <source>
        <dbReference type="ARBA" id="ARBA00000085"/>
    </source>
</evidence>
<evidence type="ECO:0000259" key="9">
    <source>
        <dbReference type="PROSITE" id="PS50109"/>
    </source>
</evidence>
<keyword evidence="3" id="KW-0597">Phosphoprotein</keyword>
<gene>
    <name evidence="10" type="ORF">AMJ44_04165</name>
</gene>
<dbReference type="FunFam" id="3.30.565.10:FF:000006">
    <property type="entry name" value="Sensor histidine kinase WalK"/>
    <property type="match status" value="1"/>
</dbReference>
<dbReference type="Gene3D" id="1.10.287.130">
    <property type="match status" value="1"/>
</dbReference>
<evidence type="ECO:0000313" key="11">
    <source>
        <dbReference type="Proteomes" id="UP000051861"/>
    </source>
</evidence>
<dbReference type="InterPro" id="IPR005467">
    <property type="entry name" value="His_kinase_dom"/>
</dbReference>
<dbReference type="Gene3D" id="3.30.450.40">
    <property type="match status" value="1"/>
</dbReference>
<dbReference type="Pfam" id="PF00512">
    <property type="entry name" value="HisKA"/>
    <property type="match status" value="1"/>
</dbReference>
<evidence type="ECO:0000256" key="3">
    <source>
        <dbReference type="ARBA" id="ARBA00022553"/>
    </source>
</evidence>
<dbReference type="InterPro" id="IPR003661">
    <property type="entry name" value="HisK_dim/P_dom"/>
</dbReference>
<dbReference type="CDD" id="cd00082">
    <property type="entry name" value="HisKA"/>
    <property type="match status" value="1"/>
</dbReference>
<dbReference type="FunFam" id="1.10.287.130:FF:000001">
    <property type="entry name" value="Two-component sensor histidine kinase"/>
    <property type="match status" value="1"/>
</dbReference>
<comment type="caution">
    <text evidence="10">The sequence shown here is derived from an EMBL/GenBank/DDBJ whole genome shotgun (WGS) entry which is preliminary data.</text>
</comment>
<dbReference type="Proteomes" id="UP000051861">
    <property type="component" value="Unassembled WGS sequence"/>
</dbReference>
<dbReference type="PANTHER" id="PTHR43711">
    <property type="entry name" value="TWO-COMPONENT HISTIDINE KINASE"/>
    <property type="match status" value="1"/>
</dbReference>
<dbReference type="SUPFAM" id="SSF55874">
    <property type="entry name" value="ATPase domain of HSP90 chaperone/DNA topoisomerase II/histidine kinase"/>
    <property type="match status" value="1"/>
</dbReference>
<dbReference type="GO" id="GO:0000155">
    <property type="term" value="F:phosphorelay sensor kinase activity"/>
    <property type="evidence" value="ECO:0007669"/>
    <property type="project" value="InterPro"/>
</dbReference>
<dbReference type="InterPro" id="IPR036890">
    <property type="entry name" value="HATPase_C_sf"/>
</dbReference>
<dbReference type="CDD" id="cd00075">
    <property type="entry name" value="HATPase"/>
    <property type="match status" value="1"/>
</dbReference>
<sequence>MRKISFFLSLTGGLIVILICIYGFFLLSQRPGLPPEIDPQNLVRIDEIDIQQGMDLEFILSQKSIGDRSTFYLETEGKVEKKEARYVPYYSRILFPLIYFIIGLFCFANGILVFLLRSEDSRARIFYWASLAFASAIIISGGFYCLRKDWFSYIPGVLYYFSYPLAPALLLHFSLNFSKIKLKINKFIIYFPALIFAGFLEATFVNASLQSSIEIHRFYQSVVYAFRCYVILFVFLSVLTLIISYRKATLEEERAQIKWIFYGLFIGLGPFILLRQLPLIFELKPLISEELATVFFVFVPLAFAFSIIMFKLMNIELVINRSIVYAILTVFTVSIYLFSVHLFQNIFSKFFSTRETIISVFGALVAAVAFHPARRKIQVFVDKTFFRIGYDYKKSILSFNEKAHKMVNSEHLTDFFLLKTKKTLPLEHLGVFVYSIQSGRPKLLIGKNGDIALGSLPSLSFKSDKILARKKAVRTEENIDFSQEKAIEEKNIEMVIPLSFRSSDLAGLLSIGKKKSGERFTGDDLELLLTMARELALNLERIRLLEEVFEERAERKKLDEINRLKTEFISTVSHELRTPMSSIRGLTEVLQAGKIRNKVKRDELLNLVASESSRLSQFIHNILDFGKIEKQDKTYNFQEVKLQPLIKEVVKLAQYRLESEGFVLRTHLPKKSIFLKIDQDAVKQALTNLVDNAIKYSSDEREIVINVIEGKREVEIQVEDKGIGIPLEGQEKIFKGFYRHPEAIRSNPKGVGLGLKIVKHIMDAHKGEIKVESQSNRGSTFSLVFQKS</sequence>
<dbReference type="SUPFAM" id="SSF55781">
    <property type="entry name" value="GAF domain-like"/>
    <property type="match status" value="1"/>
</dbReference>
<protein>
    <recommendedName>
        <fullName evidence="2">histidine kinase</fullName>
        <ecNumber evidence="2">2.7.13.3</ecNumber>
    </recommendedName>
</protein>
<feature type="transmembrane region" description="Helical" evidence="8">
    <location>
        <begin position="322"/>
        <end position="344"/>
    </location>
</feature>
<dbReference type="SMART" id="SM00388">
    <property type="entry name" value="HisKA"/>
    <property type="match status" value="1"/>
</dbReference>
<organism evidence="10 11">
    <name type="scientific">candidate division WOR-1 bacterium DG_54_3</name>
    <dbReference type="NCBI Taxonomy" id="1703775"/>
    <lineage>
        <taxon>Bacteria</taxon>
        <taxon>Bacillati</taxon>
        <taxon>Saganbacteria</taxon>
    </lineage>
</organism>
<feature type="transmembrane region" description="Helical" evidence="8">
    <location>
        <begin position="93"/>
        <end position="116"/>
    </location>
</feature>
<evidence type="ECO:0000256" key="7">
    <source>
        <dbReference type="ARBA" id="ARBA00023136"/>
    </source>
</evidence>
<evidence type="ECO:0000256" key="6">
    <source>
        <dbReference type="ARBA" id="ARBA00023012"/>
    </source>
</evidence>
<keyword evidence="5" id="KW-0418">Kinase</keyword>
<dbReference type="InterPro" id="IPR036097">
    <property type="entry name" value="HisK_dim/P_sf"/>
</dbReference>
<dbReference type="InterPro" id="IPR050736">
    <property type="entry name" value="Sensor_HK_Regulatory"/>
</dbReference>
<keyword evidence="4" id="KW-0808">Transferase</keyword>
<feature type="transmembrane region" description="Helical" evidence="8">
    <location>
        <begin position="125"/>
        <end position="144"/>
    </location>
</feature>
<keyword evidence="8" id="KW-1133">Transmembrane helix</keyword>
<dbReference type="EMBL" id="LIZX01000027">
    <property type="protein sequence ID" value="KPJ69300.1"/>
    <property type="molecule type" value="Genomic_DNA"/>
</dbReference>
<evidence type="ECO:0000256" key="4">
    <source>
        <dbReference type="ARBA" id="ARBA00022679"/>
    </source>
</evidence>
<name>A0A0S7Y3W5_UNCSA</name>
<dbReference type="PROSITE" id="PS50109">
    <property type="entry name" value="HIS_KIN"/>
    <property type="match status" value="1"/>
</dbReference>
<feature type="transmembrane region" description="Helical" evidence="8">
    <location>
        <begin position="291"/>
        <end position="310"/>
    </location>
</feature>
<dbReference type="AlphaFoldDB" id="A0A0S7Y3W5"/>
<feature type="transmembrane region" description="Helical" evidence="8">
    <location>
        <begin position="150"/>
        <end position="175"/>
    </location>
</feature>
<dbReference type="Pfam" id="PF02518">
    <property type="entry name" value="HATPase_c"/>
    <property type="match status" value="1"/>
</dbReference>
<dbReference type="PANTHER" id="PTHR43711:SF1">
    <property type="entry name" value="HISTIDINE KINASE 1"/>
    <property type="match status" value="1"/>
</dbReference>
<feature type="domain" description="Histidine kinase" evidence="9">
    <location>
        <begin position="571"/>
        <end position="788"/>
    </location>
</feature>
<evidence type="ECO:0000256" key="5">
    <source>
        <dbReference type="ARBA" id="ARBA00022777"/>
    </source>
</evidence>
<dbReference type="InterPro" id="IPR029016">
    <property type="entry name" value="GAF-like_dom_sf"/>
</dbReference>
<feature type="transmembrane region" description="Helical" evidence="8">
    <location>
        <begin position="257"/>
        <end position="279"/>
    </location>
</feature>
<keyword evidence="8" id="KW-0812">Transmembrane</keyword>
<dbReference type="SMART" id="SM00387">
    <property type="entry name" value="HATPase_c"/>
    <property type="match status" value="1"/>
</dbReference>
<feature type="transmembrane region" description="Helical" evidence="8">
    <location>
        <begin position="7"/>
        <end position="27"/>
    </location>
</feature>
<dbReference type="Gene3D" id="3.30.565.10">
    <property type="entry name" value="Histidine kinase-like ATPase, C-terminal domain"/>
    <property type="match status" value="1"/>
</dbReference>
<dbReference type="EC" id="2.7.13.3" evidence="2"/>
<comment type="catalytic activity">
    <reaction evidence="1">
        <text>ATP + protein L-histidine = ADP + protein N-phospho-L-histidine.</text>
        <dbReference type="EC" id="2.7.13.3"/>
    </reaction>
</comment>
<accession>A0A0S7Y3W5</accession>
<dbReference type="PRINTS" id="PR00344">
    <property type="entry name" value="BCTRLSENSOR"/>
</dbReference>
<dbReference type="InterPro" id="IPR004358">
    <property type="entry name" value="Sig_transdc_His_kin-like_C"/>
</dbReference>
<proteinExistence type="predicted"/>
<evidence type="ECO:0000256" key="8">
    <source>
        <dbReference type="SAM" id="Phobius"/>
    </source>
</evidence>
<keyword evidence="7 8" id="KW-0472">Membrane</keyword>
<reference evidence="10 11" key="1">
    <citation type="journal article" date="2015" name="Microbiome">
        <title>Genomic resolution of linkages in carbon, nitrogen, and sulfur cycling among widespread estuary sediment bacteria.</title>
        <authorList>
            <person name="Baker B.J."/>
            <person name="Lazar C.S."/>
            <person name="Teske A.P."/>
            <person name="Dick G.J."/>
        </authorList>
    </citation>
    <scope>NUCLEOTIDE SEQUENCE [LARGE SCALE GENOMIC DNA]</scope>
    <source>
        <strain evidence="10">DG_54_3</strain>
    </source>
</reference>
<dbReference type="InterPro" id="IPR003594">
    <property type="entry name" value="HATPase_dom"/>
</dbReference>